<proteinExistence type="predicted"/>
<evidence type="ECO:0000313" key="1">
    <source>
        <dbReference type="EMBL" id="GGS23177.1"/>
    </source>
</evidence>
<dbReference type="AlphaFoldDB" id="A0A918G8Z8"/>
<organism evidence="1 2">
    <name type="scientific">Streptomyces humidus</name>
    <dbReference type="NCBI Taxonomy" id="52259"/>
    <lineage>
        <taxon>Bacteria</taxon>
        <taxon>Bacillati</taxon>
        <taxon>Actinomycetota</taxon>
        <taxon>Actinomycetes</taxon>
        <taxon>Kitasatosporales</taxon>
        <taxon>Streptomycetaceae</taxon>
        <taxon>Streptomyces</taxon>
    </lineage>
</organism>
<reference evidence="1" key="2">
    <citation type="submission" date="2020-09" db="EMBL/GenBank/DDBJ databases">
        <authorList>
            <person name="Sun Q."/>
            <person name="Ohkuma M."/>
        </authorList>
    </citation>
    <scope>NUCLEOTIDE SEQUENCE</scope>
    <source>
        <strain evidence="1">JCM 4386</strain>
    </source>
</reference>
<name>A0A918G8Z8_9ACTN</name>
<comment type="caution">
    <text evidence="1">The sequence shown here is derived from an EMBL/GenBank/DDBJ whole genome shotgun (WGS) entry which is preliminary data.</text>
</comment>
<dbReference type="RefSeq" id="WP_190153600.1">
    <property type="nucleotide sequence ID" value="NZ_BMTL01000042.1"/>
</dbReference>
<sequence>MIALLVDALRSLVPALTQLLEAVASGKIRFDAAPNDLRPEQRPHRICLSDGSWPRLRTAG</sequence>
<protein>
    <submittedName>
        <fullName evidence="1">Uncharacterized protein</fullName>
    </submittedName>
</protein>
<evidence type="ECO:0000313" key="2">
    <source>
        <dbReference type="Proteomes" id="UP000606194"/>
    </source>
</evidence>
<dbReference type="Proteomes" id="UP000606194">
    <property type="component" value="Unassembled WGS sequence"/>
</dbReference>
<reference evidence="1" key="1">
    <citation type="journal article" date="2014" name="Int. J. Syst. Evol. Microbiol.">
        <title>Complete genome sequence of Corynebacterium casei LMG S-19264T (=DSM 44701T), isolated from a smear-ripened cheese.</title>
        <authorList>
            <consortium name="US DOE Joint Genome Institute (JGI-PGF)"/>
            <person name="Walter F."/>
            <person name="Albersmeier A."/>
            <person name="Kalinowski J."/>
            <person name="Ruckert C."/>
        </authorList>
    </citation>
    <scope>NUCLEOTIDE SEQUENCE</scope>
    <source>
        <strain evidence="1">JCM 4386</strain>
    </source>
</reference>
<dbReference type="EMBL" id="BMTL01000042">
    <property type="protein sequence ID" value="GGS23177.1"/>
    <property type="molecule type" value="Genomic_DNA"/>
</dbReference>
<accession>A0A918G8Z8</accession>
<keyword evidence="2" id="KW-1185">Reference proteome</keyword>
<gene>
    <name evidence="1" type="ORF">GCM10010269_72530</name>
</gene>